<keyword evidence="2" id="KW-0812">Transmembrane</keyword>
<feature type="compositionally biased region" description="Basic and acidic residues" evidence="1">
    <location>
        <begin position="56"/>
        <end position="71"/>
    </location>
</feature>
<name>A0A482W4P9_ASBVE</name>
<comment type="caution">
    <text evidence="3">The sequence shown here is derived from an EMBL/GenBank/DDBJ whole genome shotgun (WGS) entry which is preliminary data.</text>
</comment>
<keyword evidence="2" id="KW-0472">Membrane</keyword>
<sequence length="341" mass="38961">MVNAVDNRNIINRTENLYKDKVPKPNGNYIKPVLTKSKSSHDFAYIRSKFDRRIEDQKVTRNNENQRKNDTKSTSTEKIASLYTEPVPKSLRNKPNNVDIHNADTLKICDTEPVQNGEDSKTRPPDTLDSKAVPTDTLDSKTGLTDTLKAALRRPLPQGPAPVKPPRTFEHTPVKLPSDAPKNSSFLHREESKPEPKPHKHDPRYMLNKLENALRNNKLRRTKKQHEASTTSGEDSDDSVLFKSKSKRELPDPPTNPQNSFNFNCLNGLTLCQSTYETIKEPNSSFFVSCKEEPVYAEPFNFAQDNDNSTSKKSLYYLVMIFYIYVYMRFILFGCARACVQ</sequence>
<dbReference type="EMBL" id="QDEB01029382">
    <property type="protein sequence ID" value="RZC40054.1"/>
    <property type="molecule type" value="Genomic_DNA"/>
</dbReference>
<gene>
    <name evidence="3" type="ORF">BDFB_012021</name>
</gene>
<feature type="transmembrane region" description="Helical" evidence="2">
    <location>
        <begin position="315"/>
        <end position="340"/>
    </location>
</feature>
<evidence type="ECO:0000313" key="3">
    <source>
        <dbReference type="EMBL" id="RZC40054.1"/>
    </source>
</evidence>
<dbReference type="OrthoDB" id="10266080at2759"/>
<feature type="region of interest" description="Disordered" evidence="1">
    <location>
        <begin position="217"/>
        <end position="241"/>
    </location>
</feature>
<dbReference type="Proteomes" id="UP000292052">
    <property type="component" value="Unassembled WGS sequence"/>
</dbReference>
<evidence type="ECO:0000313" key="4">
    <source>
        <dbReference type="Proteomes" id="UP000292052"/>
    </source>
</evidence>
<dbReference type="AlphaFoldDB" id="A0A482W4P9"/>
<keyword evidence="2" id="KW-1133">Transmembrane helix</keyword>
<protein>
    <submittedName>
        <fullName evidence="3">Uncharacterized protein</fullName>
    </submittedName>
</protein>
<feature type="region of interest" description="Disordered" evidence="1">
    <location>
        <begin position="56"/>
        <end position="205"/>
    </location>
</feature>
<feature type="compositionally biased region" description="Basic and acidic residues" evidence="1">
    <location>
        <begin position="187"/>
        <end position="197"/>
    </location>
</feature>
<evidence type="ECO:0000256" key="2">
    <source>
        <dbReference type="SAM" id="Phobius"/>
    </source>
</evidence>
<accession>A0A482W4P9</accession>
<feature type="compositionally biased region" description="Basic and acidic residues" evidence="1">
    <location>
        <begin position="101"/>
        <end position="110"/>
    </location>
</feature>
<keyword evidence="4" id="KW-1185">Reference proteome</keyword>
<evidence type="ECO:0000256" key="1">
    <source>
        <dbReference type="SAM" id="MobiDB-lite"/>
    </source>
</evidence>
<feature type="compositionally biased region" description="Basic and acidic residues" evidence="1">
    <location>
        <begin position="118"/>
        <end position="129"/>
    </location>
</feature>
<proteinExistence type="predicted"/>
<organism evidence="3 4">
    <name type="scientific">Asbolus verrucosus</name>
    <name type="common">Desert ironclad beetle</name>
    <dbReference type="NCBI Taxonomy" id="1661398"/>
    <lineage>
        <taxon>Eukaryota</taxon>
        <taxon>Metazoa</taxon>
        <taxon>Ecdysozoa</taxon>
        <taxon>Arthropoda</taxon>
        <taxon>Hexapoda</taxon>
        <taxon>Insecta</taxon>
        <taxon>Pterygota</taxon>
        <taxon>Neoptera</taxon>
        <taxon>Endopterygota</taxon>
        <taxon>Coleoptera</taxon>
        <taxon>Polyphaga</taxon>
        <taxon>Cucujiformia</taxon>
        <taxon>Tenebrionidae</taxon>
        <taxon>Pimeliinae</taxon>
        <taxon>Asbolus</taxon>
    </lineage>
</organism>
<reference evidence="3 4" key="1">
    <citation type="submission" date="2017-03" db="EMBL/GenBank/DDBJ databases">
        <title>Genome of the blue death feigning beetle - Asbolus verrucosus.</title>
        <authorList>
            <person name="Rider S.D."/>
        </authorList>
    </citation>
    <scope>NUCLEOTIDE SEQUENCE [LARGE SCALE GENOMIC DNA]</scope>
    <source>
        <strain evidence="3">Butters</strain>
        <tissue evidence="3">Head and leg muscle</tissue>
    </source>
</reference>